<dbReference type="EC" id="2.4.2.-" evidence="1"/>
<comment type="caution">
    <text evidence="1">The sequence shown here is derived from an EMBL/GenBank/DDBJ whole genome shotgun (WGS) entry which is preliminary data.</text>
</comment>
<dbReference type="Pfam" id="PF07722">
    <property type="entry name" value="Peptidase_C26"/>
    <property type="match status" value="1"/>
</dbReference>
<keyword evidence="1" id="KW-0315">Glutamine amidotransferase</keyword>
<dbReference type="RefSeq" id="WP_114333318.1">
    <property type="nucleotide sequence ID" value="NZ_QMDL01000001.1"/>
</dbReference>
<dbReference type="EMBL" id="QMDL01000001">
    <property type="protein sequence ID" value="RMJ05834.1"/>
    <property type="molecule type" value="Genomic_DNA"/>
</dbReference>
<dbReference type="InterPro" id="IPR044668">
    <property type="entry name" value="PuuD-like"/>
</dbReference>
<evidence type="ECO:0000313" key="1">
    <source>
        <dbReference type="EMBL" id="RMJ05834.1"/>
    </source>
</evidence>
<evidence type="ECO:0000313" key="2">
    <source>
        <dbReference type="Proteomes" id="UP000265903"/>
    </source>
</evidence>
<dbReference type="Proteomes" id="UP000265903">
    <property type="component" value="Unassembled WGS sequence"/>
</dbReference>
<dbReference type="PROSITE" id="PS51273">
    <property type="entry name" value="GATASE_TYPE_1"/>
    <property type="match status" value="1"/>
</dbReference>
<name>A0A3M2RKY2_9GAMM</name>
<dbReference type="SUPFAM" id="SSF52317">
    <property type="entry name" value="Class I glutamine amidotransferase-like"/>
    <property type="match status" value="1"/>
</dbReference>
<organism evidence="1 2">
    <name type="scientific">Marinobacter litoralis</name>
    <dbReference type="NCBI Taxonomy" id="187981"/>
    <lineage>
        <taxon>Bacteria</taxon>
        <taxon>Pseudomonadati</taxon>
        <taxon>Pseudomonadota</taxon>
        <taxon>Gammaproteobacteria</taxon>
        <taxon>Pseudomonadales</taxon>
        <taxon>Marinobacteraceae</taxon>
        <taxon>Marinobacter</taxon>
    </lineage>
</organism>
<protein>
    <submittedName>
        <fullName evidence="1">Putative glutamine amidotransferase</fullName>
        <ecNumber evidence="1">2.4.2.-</ecNumber>
    </submittedName>
</protein>
<dbReference type="InterPro" id="IPR011697">
    <property type="entry name" value="Peptidase_C26"/>
</dbReference>
<keyword evidence="1" id="KW-0808">Transferase</keyword>
<keyword evidence="2" id="KW-1185">Reference proteome</keyword>
<gene>
    <name evidence="1" type="ORF">DOQ08_00510</name>
</gene>
<dbReference type="GO" id="GO:0016811">
    <property type="term" value="F:hydrolase activity, acting on carbon-nitrogen (but not peptide) bonds, in linear amides"/>
    <property type="evidence" value="ECO:0007669"/>
    <property type="project" value="InterPro"/>
</dbReference>
<proteinExistence type="predicted"/>
<accession>A0A3M2RKY2</accession>
<dbReference type="CDD" id="cd01745">
    <property type="entry name" value="GATase1_2"/>
    <property type="match status" value="1"/>
</dbReference>
<keyword evidence="1" id="KW-0328">Glycosyltransferase</keyword>
<sequence>MSNTETETDIPGLTIGISGPARRSLAQRLISLGLRLSGARTHYIRPGSRINVALLDGLVLSGGTHVHPERYGQQPQVTARYNPKRDDTDYRLLEQAEAIGIPVLGICRGAQFINIFHGGSLCQNVTPLRVNTRHRPLLLPLQTVRLVSGSRLAELMPSRRIGANRIHSQAIKQLGRGLRVTAVDNDLFVQAIESTGKQWLMGVQWHPEYLLYHAGHRRIFRRFVQAACERKLQRLDNESAHWNDEAQRLIKRDNDHQKSRV</sequence>
<reference evidence="1 2" key="1">
    <citation type="submission" date="2018-08" db="EMBL/GenBank/DDBJ databases">
        <title>Whole Genome Sequence of the Moderate Halophilic Marine Bacterium Marinobacter litoralis Sw-45.</title>
        <authorList>
            <person name="Musa H."/>
        </authorList>
    </citation>
    <scope>NUCLEOTIDE SEQUENCE [LARGE SCALE GENOMIC DNA]</scope>
    <source>
        <strain evidence="1 2">Sw-45</strain>
    </source>
</reference>
<dbReference type="GO" id="GO:0005829">
    <property type="term" value="C:cytosol"/>
    <property type="evidence" value="ECO:0007669"/>
    <property type="project" value="TreeGrafter"/>
</dbReference>
<dbReference type="PANTHER" id="PTHR43235">
    <property type="entry name" value="GLUTAMINE AMIDOTRANSFERASE PB2B2.05-RELATED"/>
    <property type="match status" value="1"/>
</dbReference>
<dbReference type="InterPro" id="IPR029062">
    <property type="entry name" value="Class_I_gatase-like"/>
</dbReference>
<dbReference type="OrthoDB" id="9813383at2"/>
<dbReference type="PANTHER" id="PTHR43235:SF1">
    <property type="entry name" value="GLUTAMINE AMIDOTRANSFERASE PB2B2.05-RELATED"/>
    <property type="match status" value="1"/>
</dbReference>
<dbReference type="Gene3D" id="3.40.50.880">
    <property type="match status" value="1"/>
</dbReference>
<dbReference type="GO" id="GO:0016757">
    <property type="term" value="F:glycosyltransferase activity"/>
    <property type="evidence" value="ECO:0007669"/>
    <property type="project" value="UniProtKB-KW"/>
</dbReference>
<dbReference type="AlphaFoldDB" id="A0A3M2RKY2"/>